<dbReference type="InterPro" id="IPR001368">
    <property type="entry name" value="TNFR/NGFR_Cys_rich_reg"/>
</dbReference>
<feature type="disulfide bond" evidence="1">
    <location>
        <begin position="41"/>
        <end position="59"/>
    </location>
</feature>
<feature type="compositionally biased region" description="Basic and acidic residues" evidence="2">
    <location>
        <begin position="192"/>
        <end position="203"/>
    </location>
</feature>
<sequence>MKISIFICLLSVSFVSLEHRLCNLNEYWSNEEEICLPCTKCPPHQLTMRPCQGHKDTVCKPMSNLSKLDLPWVKRKHHKTTIHFETDNIDDNDDDIYKDIFSKHLDKLGHSKRQKDFDHRKNKKHYTFGQRVNDKFLDWDDVEEVNSRKHRKHSILPLENKRQHILEPLSSSKDDDDDDFSDELPHKKHSMFRFDSKLQEKANKKSSHHSKIEDEDILKQWLMQSKKQFKLKKKNLLKNLKDEKSDIDSEESSFSNKDSTSSSKEDYADRKKKVKLNYPLYNNKGKIDNWQHSNSHKEVQHKYFADVDEQLFKDLIKTDEREMDLATLLSNKREPFSYKSASSSHNMFLSEPSSISELMGRLNNPGEMIKEEVGRNVIYEKSKISVLPMPKDNEADVISVPFTAAERFVWDWQALALCSALFACLVFFIVVAMYSIINTRQWKRTKRNYTTELEEMSTRIALMHPTSEVVMPEKCETSKIENFPSNDSQKS</sequence>
<feature type="chain" id="PRO_5035196724" description="TNFR-Cys domain-containing protein" evidence="4">
    <location>
        <begin position="18"/>
        <end position="491"/>
    </location>
</feature>
<keyword evidence="3" id="KW-0472">Membrane</keyword>
<feature type="disulfide bond" evidence="1">
    <location>
        <begin position="38"/>
        <end position="51"/>
    </location>
</feature>
<feature type="region of interest" description="Disordered" evidence="2">
    <location>
        <begin position="191"/>
        <end position="211"/>
    </location>
</feature>
<gene>
    <name evidence="6" type="primary">106669879</name>
</gene>
<feature type="region of interest" description="Disordered" evidence="2">
    <location>
        <begin position="163"/>
        <end position="182"/>
    </location>
</feature>
<keyword evidence="3" id="KW-0812">Transmembrane</keyword>
<accession>A0A8I6RZH1</accession>
<dbReference type="SMART" id="SM00208">
    <property type="entry name" value="TNFR"/>
    <property type="match status" value="1"/>
</dbReference>
<name>A0A8I6RZH1_CIMLE</name>
<reference evidence="6" key="1">
    <citation type="submission" date="2022-01" db="UniProtKB">
        <authorList>
            <consortium name="EnsemblMetazoa"/>
        </authorList>
    </citation>
    <scope>IDENTIFICATION</scope>
</reference>
<feature type="transmembrane region" description="Helical" evidence="3">
    <location>
        <begin position="412"/>
        <end position="437"/>
    </location>
</feature>
<dbReference type="EnsemblMetazoa" id="XM_014399708.2">
    <property type="protein sequence ID" value="XP_014255194.1"/>
    <property type="gene ID" value="LOC106669879"/>
</dbReference>
<dbReference type="OrthoDB" id="6126731at2759"/>
<evidence type="ECO:0000313" key="7">
    <source>
        <dbReference type="Proteomes" id="UP000494040"/>
    </source>
</evidence>
<dbReference type="AlphaFoldDB" id="A0A8I6RZH1"/>
<keyword evidence="7" id="KW-1185">Reference proteome</keyword>
<evidence type="ECO:0000256" key="1">
    <source>
        <dbReference type="PROSITE-ProRule" id="PRU00206"/>
    </source>
</evidence>
<feature type="compositionally biased region" description="Low complexity" evidence="2">
    <location>
        <begin position="252"/>
        <end position="262"/>
    </location>
</feature>
<dbReference type="PROSITE" id="PS00652">
    <property type="entry name" value="TNFR_NGFR_1"/>
    <property type="match status" value="1"/>
</dbReference>
<dbReference type="PROSITE" id="PS50050">
    <property type="entry name" value="TNFR_NGFR_2"/>
    <property type="match status" value="1"/>
</dbReference>
<dbReference type="Proteomes" id="UP000494040">
    <property type="component" value="Unassembled WGS sequence"/>
</dbReference>
<evidence type="ECO:0000259" key="5">
    <source>
        <dbReference type="PROSITE" id="PS50050"/>
    </source>
</evidence>
<evidence type="ECO:0000313" key="6">
    <source>
        <dbReference type="EnsemblMetazoa" id="XP_014255194.1"/>
    </source>
</evidence>
<comment type="caution">
    <text evidence="1">Lacks conserved residue(s) required for the propagation of feature annotation.</text>
</comment>
<evidence type="ECO:0000256" key="4">
    <source>
        <dbReference type="SAM" id="SignalP"/>
    </source>
</evidence>
<dbReference type="Pfam" id="PF00020">
    <property type="entry name" value="TNFR_c6"/>
    <property type="match status" value="1"/>
</dbReference>
<feature type="repeat" description="TNFR-Cys" evidence="1">
    <location>
        <begin position="21"/>
        <end position="59"/>
    </location>
</feature>
<keyword evidence="1" id="KW-1015">Disulfide bond</keyword>
<keyword evidence="3" id="KW-1133">Transmembrane helix</keyword>
<evidence type="ECO:0000256" key="3">
    <source>
        <dbReference type="SAM" id="Phobius"/>
    </source>
</evidence>
<evidence type="ECO:0000256" key="2">
    <source>
        <dbReference type="SAM" id="MobiDB-lite"/>
    </source>
</evidence>
<dbReference type="Gene3D" id="2.10.50.10">
    <property type="entry name" value="Tumor Necrosis Factor Receptor, subunit A, domain 2"/>
    <property type="match status" value="1"/>
</dbReference>
<protein>
    <recommendedName>
        <fullName evidence="5">TNFR-Cys domain-containing protein</fullName>
    </recommendedName>
</protein>
<proteinExistence type="predicted"/>
<feature type="signal peptide" evidence="4">
    <location>
        <begin position="1"/>
        <end position="17"/>
    </location>
</feature>
<dbReference type="KEGG" id="clec:106669879"/>
<keyword evidence="4" id="KW-0732">Signal</keyword>
<dbReference type="OMA" id="HRDTICA"/>
<feature type="region of interest" description="Disordered" evidence="2">
    <location>
        <begin position="245"/>
        <end position="268"/>
    </location>
</feature>
<feature type="domain" description="TNFR-Cys" evidence="5">
    <location>
        <begin position="21"/>
        <end position="59"/>
    </location>
</feature>
<organism evidence="6 7">
    <name type="scientific">Cimex lectularius</name>
    <name type="common">Bed bug</name>
    <name type="synonym">Acanthia lectularia</name>
    <dbReference type="NCBI Taxonomy" id="79782"/>
    <lineage>
        <taxon>Eukaryota</taxon>
        <taxon>Metazoa</taxon>
        <taxon>Ecdysozoa</taxon>
        <taxon>Arthropoda</taxon>
        <taxon>Hexapoda</taxon>
        <taxon>Insecta</taxon>
        <taxon>Pterygota</taxon>
        <taxon>Neoptera</taxon>
        <taxon>Paraneoptera</taxon>
        <taxon>Hemiptera</taxon>
        <taxon>Heteroptera</taxon>
        <taxon>Panheteroptera</taxon>
        <taxon>Cimicomorpha</taxon>
        <taxon>Cimicidae</taxon>
        <taxon>Cimex</taxon>
    </lineage>
</organism>